<dbReference type="AlphaFoldDB" id="A0A1Y2CC31"/>
<reference evidence="3 4" key="1">
    <citation type="submission" date="2016-08" db="EMBL/GenBank/DDBJ databases">
        <title>A Parts List for Fungal Cellulosomes Revealed by Comparative Genomics.</title>
        <authorList>
            <consortium name="DOE Joint Genome Institute"/>
            <person name="Haitjema C.H."/>
            <person name="Gilmore S.P."/>
            <person name="Henske J.K."/>
            <person name="Solomon K.V."/>
            <person name="De Groot R."/>
            <person name="Kuo A."/>
            <person name="Mondo S.J."/>
            <person name="Salamov A.A."/>
            <person name="Labutti K."/>
            <person name="Zhao Z."/>
            <person name="Chiniquy J."/>
            <person name="Barry K."/>
            <person name="Brewer H.M."/>
            <person name="Purvine S.O."/>
            <person name="Wright A.T."/>
            <person name="Boxma B."/>
            <person name="Van Alen T."/>
            <person name="Hackstein J.H."/>
            <person name="Baker S.E."/>
            <person name="Grigoriev I.V."/>
            <person name="O'Malley M.A."/>
        </authorList>
    </citation>
    <scope>NUCLEOTIDE SEQUENCE [LARGE SCALE GENOMIC DNA]</scope>
    <source>
        <strain evidence="3 4">G1</strain>
    </source>
</reference>
<feature type="region of interest" description="Disordered" evidence="1">
    <location>
        <begin position="446"/>
        <end position="546"/>
    </location>
</feature>
<evidence type="ECO:0000256" key="1">
    <source>
        <dbReference type="SAM" id="MobiDB-lite"/>
    </source>
</evidence>
<dbReference type="EMBL" id="MCOG01000113">
    <property type="protein sequence ID" value="ORY44589.1"/>
    <property type="molecule type" value="Genomic_DNA"/>
</dbReference>
<comment type="caution">
    <text evidence="3">The sequence shown here is derived from an EMBL/GenBank/DDBJ whole genome shotgun (WGS) entry which is preliminary data.</text>
</comment>
<feature type="compositionally biased region" description="Low complexity" evidence="1">
    <location>
        <begin position="455"/>
        <end position="546"/>
    </location>
</feature>
<keyword evidence="4" id="KW-1185">Reference proteome</keyword>
<accession>A0A1Y2CC31</accession>
<proteinExistence type="predicted"/>
<name>A0A1Y2CC31_9FUNG</name>
<evidence type="ECO:0000313" key="4">
    <source>
        <dbReference type="Proteomes" id="UP000193920"/>
    </source>
</evidence>
<dbReference type="STRING" id="1754190.A0A1Y2CC31"/>
<keyword evidence="2" id="KW-0472">Membrane</keyword>
<organism evidence="3 4">
    <name type="scientific">Neocallimastix californiae</name>
    <dbReference type="NCBI Taxonomy" id="1754190"/>
    <lineage>
        <taxon>Eukaryota</taxon>
        <taxon>Fungi</taxon>
        <taxon>Fungi incertae sedis</taxon>
        <taxon>Chytridiomycota</taxon>
        <taxon>Chytridiomycota incertae sedis</taxon>
        <taxon>Neocallimastigomycetes</taxon>
        <taxon>Neocallimastigales</taxon>
        <taxon>Neocallimastigaceae</taxon>
        <taxon>Neocallimastix</taxon>
    </lineage>
</organism>
<keyword evidence="2" id="KW-0812">Transmembrane</keyword>
<protein>
    <submittedName>
        <fullName evidence="3">Uncharacterized protein</fullName>
    </submittedName>
</protein>
<feature type="transmembrane region" description="Helical" evidence="2">
    <location>
        <begin position="68"/>
        <end position="87"/>
    </location>
</feature>
<sequence>MIDKESLLPDERYFIKSNSNPDFWDWIFSKGTNFTCYVETLTSLNETGINNRRIDVFRTIITTIQTPLHFYFFYWSLLVFILHKFNFRKPVMQIILGHLVIRCTGNILEQFGYLYKYYYISEKVSEDVYRCKPEGNMHPFRWFLTRQIGTIFWYVGEIFADWYPLLRTKAIVKNKSIRIVYATCALFNLSKIILIVYHLYKSPAELYNVQTGVYEIEEMDKFYLIYWVIQLSVIYTSLIYEYSVYIVLKKGIFDVNQYDFGFLKKFKMLSEYRILVSAVVSVIFLPIFSVSIILKISFFYFKNQNLEFEFEEVRQSIANVQYYMIFIDQILLIYSNYESKLLSYKFYYSNINNNNNNNSNNMNMNNINDMNMNNMNMNNIINNNKSNSATLTFSNISPEDSFKYSPKRNTINIVPTSPSTYKTKVLKRYSLENDFLTTDMNNMLNGSEYNDDNNNKINNDINNNNHNNNNNNNNDYNNNNNKDNNNYNNNNNKYNNNSNNNNNDNGITTNNKNKNNIDDNNNSSNMNRNRNSTNSSIITSMNNANTISDTNRKEIDDTTTNEPYHKTNYHIHNSYHHHHNSTTRRYRNSVMFI</sequence>
<feature type="transmembrane region" description="Helical" evidence="2">
    <location>
        <begin position="224"/>
        <end position="248"/>
    </location>
</feature>
<feature type="transmembrane region" description="Helical" evidence="2">
    <location>
        <begin position="179"/>
        <end position="200"/>
    </location>
</feature>
<dbReference type="Proteomes" id="UP000193920">
    <property type="component" value="Unassembled WGS sequence"/>
</dbReference>
<evidence type="ECO:0000256" key="2">
    <source>
        <dbReference type="SAM" id="Phobius"/>
    </source>
</evidence>
<evidence type="ECO:0000313" key="3">
    <source>
        <dbReference type="EMBL" id="ORY44589.1"/>
    </source>
</evidence>
<keyword evidence="2" id="KW-1133">Transmembrane helix</keyword>
<feature type="transmembrane region" description="Helical" evidence="2">
    <location>
        <begin position="274"/>
        <end position="300"/>
    </location>
</feature>
<dbReference type="OrthoDB" id="2133065at2759"/>
<gene>
    <name evidence="3" type="ORF">LY90DRAFT_21331</name>
</gene>